<evidence type="ECO:0000313" key="19">
    <source>
        <dbReference type="EMBL" id="ODQ77727.1"/>
    </source>
</evidence>
<gene>
    <name evidence="19" type="ORF">BABINDRAFT_163431</name>
</gene>
<evidence type="ECO:0000256" key="17">
    <source>
        <dbReference type="SAM" id="MobiDB-lite"/>
    </source>
</evidence>
<dbReference type="RefSeq" id="XP_018983055.1">
    <property type="nucleotide sequence ID" value="XM_019129911.1"/>
</dbReference>
<evidence type="ECO:0000256" key="12">
    <source>
        <dbReference type="ARBA" id="ARBA00034704"/>
    </source>
</evidence>
<evidence type="ECO:0000256" key="4">
    <source>
        <dbReference type="ARBA" id="ARBA00022701"/>
    </source>
</evidence>
<comment type="function">
    <text evidence="13">Required for assembly of the mitotic spindle. Interacts with spindle microtubules to produce an outwardly directed force acting upon the poles. Following spindle assembly, CIN8 and KIP1 apparently act to oppose a force that draws separated poles back together. This force seems to be mediate by KAR3.</text>
</comment>
<evidence type="ECO:0000256" key="14">
    <source>
        <dbReference type="ARBA" id="ARBA00074599"/>
    </source>
</evidence>
<dbReference type="GO" id="GO:0005634">
    <property type="term" value="C:nucleus"/>
    <property type="evidence" value="ECO:0007669"/>
    <property type="project" value="TreeGrafter"/>
</dbReference>
<feature type="compositionally biased region" description="Polar residues" evidence="17">
    <location>
        <begin position="12"/>
        <end position="39"/>
    </location>
</feature>
<evidence type="ECO:0000256" key="6">
    <source>
        <dbReference type="ARBA" id="ARBA00022776"/>
    </source>
</evidence>
<dbReference type="PROSITE" id="PS50067">
    <property type="entry name" value="KINESIN_MOTOR_2"/>
    <property type="match status" value="1"/>
</dbReference>
<evidence type="ECO:0000256" key="13">
    <source>
        <dbReference type="ARBA" id="ARBA00059896"/>
    </source>
</evidence>
<dbReference type="InterPro" id="IPR027417">
    <property type="entry name" value="P-loop_NTPase"/>
</dbReference>
<dbReference type="PANTHER" id="PTHR47970">
    <property type="entry name" value="KINESIN-LIKE PROTEIN KIF11"/>
    <property type="match status" value="1"/>
</dbReference>
<name>A0A1E3QL55_9ASCO</name>
<protein>
    <recommendedName>
        <fullName evidence="14">Kinesin-like protein KIP1</fullName>
    </recommendedName>
</protein>
<dbReference type="InterPro" id="IPR001752">
    <property type="entry name" value="Kinesin_motor_dom"/>
</dbReference>
<dbReference type="EMBL" id="KV454439">
    <property type="protein sequence ID" value="ODQ77727.1"/>
    <property type="molecule type" value="Genomic_DNA"/>
</dbReference>
<evidence type="ECO:0000256" key="15">
    <source>
        <dbReference type="PROSITE-ProRule" id="PRU00283"/>
    </source>
</evidence>
<evidence type="ECO:0000256" key="16">
    <source>
        <dbReference type="SAM" id="Coils"/>
    </source>
</evidence>
<dbReference type="CDD" id="cd01364">
    <property type="entry name" value="KISc_BimC_Eg5"/>
    <property type="match status" value="1"/>
</dbReference>
<dbReference type="SUPFAM" id="SSF52540">
    <property type="entry name" value="P-loop containing nucleoside triphosphate hydrolases"/>
    <property type="match status" value="1"/>
</dbReference>
<dbReference type="GO" id="GO:0000073">
    <property type="term" value="P:initial mitotic spindle pole body separation"/>
    <property type="evidence" value="ECO:0007669"/>
    <property type="project" value="UniProtKB-ARBA"/>
</dbReference>
<keyword evidence="11" id="KW-0131">Cell cycle</keyword>
<dbReference type="GO" id="GO:0007018">
    <property type="term" value="P:microtubule-based movement"/>
    <property type="evidence" value="ECO:0007669"/>
    <property type="project" value="InterPro"/>
</dbReference>
<reference evidence="20" key="1">
    <citation type="submission" date="2016-05" db="EMBL/GenBank/DDBJ databases">
        <title>Comparative genomics of biotechnologically important yeasts.</title>
        <authorList>
            <consortium name="DOE Joint Genome Institute"/>
            <person name="Riley R."/>
            <person name="Haridas S."/>
            <person name="Wolfe K.H."/>
            <person name="Lopes M.R."/>
            <person name="Hittinger C.T."/>
            <person name="Goker M."/>
            <person name="Salamov A."/>
            <person name="Wisecaver J."/>
            <person name="Long T.M."/>
            <person name="Aerts A.L."/>
            <person name="Barry K."/>
            <person name="Choi C."/>
            <person name="Clum A."/>
            <person name="Coughlan A.Y."/>
            <person name="Deshpande S."/>
            <person name="Douglass A.P."/>
            <person name="Hanson S.J."/>
            <person name="Klenk H.-P."/>
            <person name="Labutti K."/>
            <person name="Lapidus A."/>
            <person name="Lindquist E."/>
            <person name="Lipzen A."/>
            <person name="Meier-Kolthoff J.P."/>
            <person name="Ohm R.A."/>
            <person name="Otillar R.P."/>
            <person name="Pangilinan J."/>
            <person name="Peng Y."/>
            <person name="Rokas A."/>
            <person name="Rosa C.A."/>
            <person name="Scheuner C."/>
            <person name="Sibirny A.A."/>
            <person name="Slot J.C."/>
            <person name="Stielow J.B."/>
            <person name="Sun H."/>
            <person name="Kurtzman C.P."/>
            <person name="Blackwell M."/>
            <person name="Grigoriev I.V."/>
            <person name="Jeffries T.W."/>
        </authorList>
    </citation>
    <scope>NUCLEOTIDE SEQUENCE [LARGE SCALE GENOMIC DNA]</scope>
    <source>
        <strain evidence="20">NRRL Y-12698</strain>
    </source>
</reference>
<evidence type="ECO:0000256" key="3">
    <source>
        <dbReference type="ARBA" id="ARBA00022618"/>
    </source>
</evidence>
<evidence type="ECO:0000256" key="9">
    <source>
        <dbReference type="ARBA" id="ARBA00023175"/>
    </source>
</evidence>
<keyword evidence="8 16" id="KW-0175">Coiled coil</keyword>
<comment type="similarity">
    <text evidence="12">Belongs to the TRAFAC class myosin-kinesin ATPase superfamily. Kinesin family. KIN-5/BimC subfamily.</text>
</comment>
<evidence type="ECO:0000256" key="2">
    <source>
        <dbReference type="ARBA" id="ARBA00022490"/>
    </source>
</evidence>
<evidence type="ECO:0000259" key="18">
    <source>
        <dbReference type="PROSITE" id="PS50067"/>
    </source>
</evidence>
<dbReference type="GeneID" id="30147764"/>
<evidence type="ECO:0000256" key="8">
    <source>
        <dbReference type="ARBA" id="ARBA00023054"/>
    </source>
</evidence>
<keyword evidence="6" id="KW-0498">Mitosis</keyword>
<dbReference type="InterPro" id="IPR047149">
    <property type="entry name" value="KIF11-like"/>
</dbReference>
<dbReference type="Pfam" id="PF00225">
    <property type="entry name" value="Kinesin"/>
    <property type="match status" value="1"/>
</dbReference>
<organism evidence="19 20">
    <name type="scientific">Babjeviella inositovora NRRL Y-12698</name>
    <dbReference type="NCBI Taxonomy" id="984486"/>
    <lineage>
        <taxon>Eukaryota</taxon>
        <taxon>Fungi</taxon>
        <taxon>Dikarya</taxon>
        <taxon>Ascomycota</taxon>
        <taxon>Saccharomycotina</taxon>
        <taxon>Pichiomycetes</taxon>
        <taxon>Serinales incertae sedis</taxon>
        <taxon>Babjeviella</taxon>
    </lineage>
</organism>
<dbReference type="SMART" id="SM00129">
    <property type="entry name" value="KISc"/>
    <property type="match status" value="1"/>
</dbReference>
<feature type="region of interest" description="Disordered" evidence="17">
    <location>
        <begin position="1"/>
        <end position="52"/>
    </location>
</feature>
<dbReference type="GO" id="GO:0051301">
    <property type="term" value="P:cell division"/>
    <property type="evidence" value="ECO:0007669"/>
    <property type="project" value="UniProtKB-KW"/>
</dbReference>
<keyword evidence="4" id="KW-0493">Microtubule</keyword>
<evidence type="ECO:0000256" key="11">
    <source>
        <dbReference type="ARBA" id="ARBA00023306"/>
    </source>
</evidence>
<accession>A0A1E3QL55</accession>
<dbReference type="OrthoDB" id="3176171at2759"/>
<keyword evidence="9 15" id="KW-0505">Motor protein</keyword>
<comment type="subcellular location">
    <subcellularLocation>
        <location evidence="1">Cytoplasm</location>
        <location evidence="1">Cytoskeleton</location>
        <location evidence="1">Spindle</location>
    </subcellularLocation>
</comment>
<dbReference type="STRING" id="984486.A0A1E3QL55"/>
<keyword evidence="20" id="KW-1185">Reference proteome</keyword>
<dbReference type="InterPro" id="IPR019821">
    <property type="entry name" value="Kinesin_motor_CS"/>
</dbReference>
<sequence length="1061" mass="117999">MSFSDRKPLTKNRLSQGNPRNSLGNPHSLSNRASFAPQISSSSPSPVPKAEESNISVYVRCRSRNAREVREASGVVVSTMGHKGREVVLQTGPMAISNKTYTFDRVFGAESDQETVFDGIAANLLRETLEGYNCTVFAYGQTGTGKTYTMSGDISTAHDVLSENAGIIPRTLVSLFKSLEQQSDFSVKVSFIELYNEELRDLLVSDPSRKVRIYDDPLRKSIAVQGMEERYITSASEGLKLLAEGSYRRQVASTQCNDLSSRSHSVFTLTVHMKTTDPSGEELVKVGKLNLVDLAGSENINRSGAENKRAREAGMINQSLLTLGRVINALVEQSPHVPYRESKLTRLLQDSLGGKTKTCIIATISPAKVSLDETMSTLEYANRAKSIKNKPQVNQSMSKKLSVAEYTAEISRLKSELDATRLKNGIYLAEDAFRTMEDVSESRRIQTEEQRLRIELLEEQARKYKGQFEAQSRVIAEAERAYQASQTALEDTKKQLHDTEARFIQAREALNVEVAVRDEYARTEEALVGIHAELSGMLDECVREKEALSEMVSRKGEVQGENIAMWKETQTSLLGQSKCVQEEISQFEYRSSELLDSLSTDFSSAIAAENEKLVLQIDGVARIGDSFALKMDHIVAKLSLESNTVDEAITAMSDVKNALKDEISGDLARLQARSDQFKREVLENVEEIKISMQMSYHAIGTKFKLFCDTLLEHVRLQERQVADLRGQVEQHRASFSQTIGSKRDTLDQRAQQQKDAGLQQQQSLLAGIALLVAGYSQAQQQREEDTFGAVTSVLSDLATTNNAFAEGYAEHSTVFSSALASFQTQLKQDRRAIKEHLIEQSQLTSVVMGRFLEVIAGETLECMDQDRLEQLMRPLDDFSVSLKRANVENIASSCALLEDVTHLGQQSFSAISRDLQEFNRNLVGIEPVVSGFVLAQAHALGEFRQKSTGMVDKIQGKLTATELRLEDSQVPERKSYEYTRVAPRTVSRETVMQRMLENKLKTGPLKIVPVPVDDTSMDDIVDVENQKPVLLPVPDRPFKVVKARGKMSLAGRALSRSQSSL</sequence>
<keyword evidence="10" id="KW-0206">Cytoskeleton</keyword>
<feature type="domain" description="Kinesin motor" evidence="18">
    <location>
        <begin position="54"/>
        <end position="387"/>
    </location>
</feature>
<dbReference type="InterPro" id="IPR047241">
    <property type="entry name" value="KIF11-like_kin_motor_dom"/>
</dbReference>
<keyword evidence="7 15" id="KW-0067">ATP-binding</keyword>
<dbReference type="FunFam" id="3.40.850.10:FF:000051">
    <property type="entry name" value="Kinesin-like protein bimC"/>
    <property type="match status" value="1"/>
</dbReference>
<evidence type="ECO:0000313" key="20">
    <source>
        <dbReference type="Proteomes" id="UP000094336"/>
    </source>
</evidence>
<dbReference type="AlphaFoldDB" id="A0A1E3QL55"/>
<dbReference type="InterPro" id="IPR036961">
    <property type="entry name" value="Kinesin_motor_dom_sf"/>
</dbReference>
<keyword evidence="2" id="KW-0963">Cytoplasm</keyword>
<dbReference type="GO" id="GO:0005876">
    <property type="term" value="C:spindle microtubule"/>
    <property type="evidence" value="ECO:0007669"/>
    <property type="project" value="TreeGrafter"/>
</dbReference>
<keyword evidence="5 15" id="KW-0547">Nucleotide-binding</keyword>
<dbReference type="GO" id="GO:0005524">
    <property type="term" value="F:ATP binding"/>
    <property type="evidence" value="ECO:0007669"/>
    <property type="project" value="UniProtKB-UniRule"/>
</dbReference>
<feature type="binding site" evidence="15">
    <location>
        <begin position="140"/>
        <end position="147"/>
    </location>
    <ligand>
        <name>ATP</name>
        <dbReference type="ChEBI" id="CHEBI:30616"/>
    </ligand>
</feature>
<evidence type="ECO:0000256" key="7">
    <source>
        <dbReference type="ARBA" id="ARBA00022840"/>
    </source>
</evidence>
<dbReference type="GO" id="GO:0008574">
    <property type="term" value="F:plus-end-directed microtubule motor activity"/>
    <property type="evidence" value="ECO:0007669"/>
    <property type="project" value="TreeGrafter"/>
</dbReference>
<evidence type="ECO:0000256" key="5">
    <source>
        <dbReference type="ARBA" id="ARBA00022741"/>
    </source>
</evidence>
<dbReference type="GO" id="GO:0072686">
    <property type="term" value="C:mitotic spindle"/>
    <property type="evidence" value="ECO:0007669"/>
    <property type="project" value="TreeGrafter"/>
</dbReference>
<evidence type="ECO:0000256" key="10">
    <source>
        <dbReference type="ARBA" id="ARBA00023212"/>
    </source>
</evidence>
<dbReference type="PANTHER" id="PTHR47970:SF12">
    <property type="entry name" value="KINESIN FAMILY MEMBER 11"/>
    <property type="match status" value="1"/>
</dbReference>
<feature type="coiled-coil region" evidence="16">
    <location>
        <begin position="447"/>
        <end position="509"/>
    </location>
</feature>
<proteinExistence type="inferred from homology"/>
<dbReference type="GO" id="GO:0008017">
    <property type="term" value="F:microtubule binding"/>
    <property type="evidence" value="ECO:0007669"/>
    <property type="project" value="InterPro"/>
</dbReference>
<dbReference type="Gene3D" id="3.40.850.10">
    <property type="entry name" value="Kinesin motor domain"/>
    <property type="match status" value="1"/>
</dbReference>
<evidence type="ECO:0000256" key="1">
    <source>
        <dbReference type="ARBA" id="ARBA00004186"/>
    </source>
</evidence>
<dbReference type="Proteomes" id="UP000094336">
    <property type="component" value="Unassembled WGS sequence"/>
</dbReference>
<dbReference type="PROSITE" id="PS00411">
    <property type="entry name" value="KINESIN_MOTOR_1"/>
    <property type="match status" value="1"/>
</dbReference>
<keyword evidence="3" id="KW-0132">Cell division</keyword>
<dbReference type="PRINTS" id="PR00380">
    <property type="entry name" value="KINESINHEAVY"/>
</dbReference>